<dbReference type="GeneID" id="100186693"/>
<dbReference type="Proteomes" id="UP000008144">
    <property type="component" value="Unassembled WGS sequence"/>
</dbReference>
<accession>F6WRZ9</accession>
<evidence type="ECO:0000313" key="8">
    <source>
        <dbReference type="Ensembl" id="ENSCINP00000004308.3"/>
    </source>
</evidence>
<keyword evidence="2" id="KW-0519">Myristate</keyword>
<dbReference type="InterPro" id="IPR011992">
    <property type="entry name" value="EF-hand-dom_pair"/>
</dbReference>
<keyword evidence="5" id="KW-0106">Calcium</keyword>
<dbReference type="PANTHER" id="PTHR23055:SF178">
    <property type="entry name" value="NEUROCALCIN HOMOLOG"/>
    <property type="match status" value="1"/>
</dbReference>
<dbReference type="InterPro" id="IPR028846">
    <property type="entry name" value="Recoverin"/>
</dbReference>
<dbReference type="OrthoDB" id="191686at2759"/>
<dbReference type="Pfam" id="PF13499">
    <property type="entry name" value="EF-hand_7"/>
    <property type="match status" value="1"/>
</dbReference>
<evidence type="ECO:0000313" key="9">
    <source>
        <dbReference type="Proteomes" id="UP000008144"/>
    </source>
</evidence>
<dbReference type="FunFam" id="1.10.238.10:FF:000009">
    <property type="entry name" value="Visinin-like protein 1"/>
    <property type="match status" value="1"/>
</dbReference>
<dbReference type="Pfam" id="PF00036">
    <property type="entry name" value="EF-hand_1"/>
    <property type="match status" value="1"/>
</dbReference>
<dbReference type="InterPro" id="IPR018247">
    <property type="entry name" value="EF_Hand_1_Ca_BS"/>
</dbReference>
<reference evidence="8" key="2">
    <citation type="submission" date="2025-08" db="UniProtKB">
        <authorList>
            <consortium name="Ensembl"/>
        </authorList>
    </citation>
    <scope>IDENTIFICATION</scope>
</reference>
<dbReference type="GeneTree" id="ENSGT00940000166508"/>
<name>F6WRZ9_CIOIN</name>
<evidence type="ECO:0000256" key="6">
    <source>
        <dbReference type="ARBA" id="ARBA00023288"/>
    </source>
</evidence>
<reference evidence="8" key="3">
    <citation type="submission" date="2025-09" db="UniProtKB">
        <authorList>
            <consortium name="Ensembl"/>
        </authorList>
    </citation>
    <scope>IDENTIFICATION</scope>
</reference>
<dbReference type="PROSITE" id="PS00018">
    <property type="entry name" value="EF_HAND_1"/>
    <property type="match status" value="3"/>
</dbReference>
<dbReference type="Gene3D" id="1.10.238.10">
    <property type="entry name" value="EF-hand"/>
    <property type="match status" value="1"/>
</dbReference>
<dbReference type="RefSeq" id="XP_002128600.1">
    <property type="nucleotide sequence ID" value="XM_002128564.5"/>
</dbReference>
<keyword evidence="9" id="KW-1185">Reference proteome</keyword>
<comment type="similarity">
    <text evidence="1">Belongs to the recoverin family.</text>
</comment>
<dbReference type="AlphaFoldDB" id="F6WRZ9"/>
<dbReference type="STRING" id="7719.ENSCINP00000004308"/>
<keyword evidence="6" id="KW-0449">Lipoprotein</keyword>
<proteinExistence type="inferred from homology"/>
<evidence type="ECO:0000256" key="4">
    <source>
        <dbReference type="ARBA" id="ARBA00022737"/>
    </source>
</evidence>
<dbReference type="GO" id="GO:0009966">
    <property type="term" value="P:regulation of signal transduction"/>
    <property type="evidence" value="ECO:0000318"/>
    <property type="project" value="GO_Central"/>
</dbReference>
<feature type="domain" description="EF-hand" evidence="7">
    <location>
        <begin position="58"/>
        <end position="93"/>
    </location>
</feature>
<dbReference type="PROSITE" id="PS50222">
    <property type="entry name" value="EF_HAND_2"/>
    <property type="match status" value="3"/>
</dbReference>
<dbReference type="OMA" id="MRAIYAM"/>
<evidence type="ECO:0000256" key="1">
    <source>
        <dbReference type="ARBA" id="ARBA00006049"/>
    </source>
</evidence>
<accession>A0A1W2WC00</accession>
<dbReference type="SUPFAM" id="SSF47473">
    <property type="entry name" value="EF-hand"/>
    <property type="match status" value="1"/>
</dbReference>
<dbReference type="GO" id="GO:0005509">
    <property type="term" value="F:calcium ion binding"/>
    <property type="evidence" value="ECO:0000318"/>
    <property type="project" value="GO_Central"/>
</dbReference>
<dbReference type="KEGG" id="cin:100186693"/>
<dbReference type="Ensembl" id="ENSCINT00000004308.3">
    <property type="protein sequence ID" value="ENSCINP00000004308.3"/>
    <property type="gene ID" value="ENSCING00000002113.3"/>
</dbReference>
<dbReference type="HOGENOM" id="CLU_072366_1_0_1"/>
<evidence type="ECO:0000256" key="2">
    <source>
        <dbReference type="ARBA" id="ARBA00022707"/>
    </source>
</evidence>
<gene>
    <name evidence="8" type="primary">LOC100186693</name>
</gene>
<feature type="domain" description="EF-hand" evidence="7">
    <location>
        <begin position="94"/>
        <end position="129"/>
    </location>
</feature>
<feature type="domain" description="EF-hand" evidence="7">
    <location>
        <begin position="136"/>
        <end position="171"/>
    </location>
</feature>
<protein>
    <submittedName>
        <fullName evidence="8">Neuronal calcium sensor 2</fullName>
    </submittedName>
</protein>
<dbReference type="SMART" id="SM00054">
    <property type="entry name" value="EFh"/>
    <property type="match status" value="3"/>
</dbReference>
<organism evidence="8 9">
    <name type="scientific">Ciona intestinalis</name>
    <name type="common">Transparent sea squirt</name>
    <name type="synonym">Ascidia intestinalis</name>
    <dbReference type="NCBI Taxonomy" id="7719"/>
    <lineage>
        <taxon>Eukaryota</taxon>
        <taxon>Metazoa</taxon>
        <taxon>Chordata</taxon>
        <taxon>Tunicata</taxon>
        <taxon>Ascidiacea</taxon>
        <taxon>Phlebobranchia</taxon>
        <taxon>Cionidae</taxon>
        <taxon>Ciona</taxon>
    </lineage>
</organism>
<dbReference type="InParanoid" id="F6WRZ9"/>
<dbReference type="InterPro" id="IPR002048">
    <property type="entry name" value="EF_hand_dom"/>
</dbReference>
<evidence type="ECO:0000259" key="7">
    <source>
        <dbReference type="PROSITE" id="PS50222"/>
    </source>
</evidence>
<evidence type="ECO:0000256" key="5">
    <source>
        <dbReference type="ARBA" id="ARBA00022837"/>
    </source>
</evidence>
<dbReference type="PANTHER" id="PTHR23055">
    <property type="entry name" value="CALCIUM BINDING PROTEINS"/>
    <property type="match status" value="1"/>
</dbReference>
<sequence>MGCAKSKTRDEDCKQLESLTNFTPEELKKCYDDFQQESTSGKMDRTKFDEFYKKFFNRDPRFVDHLFRTFDFNNDGFINFREFVCGLSITTRGTPEEKLTWTFNVYDVNNDGTITRDEMLQIMRAIYAMNGISEPEQLKSGSDAFEGLDSNGDGLISVAEFVKGVKRDERLLEFLQRTIDVQQK</sequence>
<keyword evidence="4" id="KW-0677">Repeat</keyword>
<evidence type="ECO:0000256" key="3">
    <source>
        <dbReference type="ARBA" id="ARBA00022723"/>
    </source>
</evidence>
<dbReference type="PRINTS" id="PR00450">
    <property type="entry name" value="RECOVERIN"/>
</dbReference>
<keyword evidence="3" id="KW-0479">Metal-binding</keyword>
<reference evidence="9" key="1">
    <citation type="journal article" date="2002" name="Science">
        <title>The draft genome of Ciona intestinalis: insights into chordate and vertebrate origins.</title>
        <authorList>
            <person name="Dehal P."/>
            <person name="Satou Y."/>
            <person name="Campbell R.K."/>
            <person name="Chapman J."/>
            <person name="Degnan B."/>
            <person name="De Tomaso A."/>
            <person name="Davidson B."/>
            <person name="Di Gregorio A."/>
            <person name="Gelpke M."/>
            <person name="Goodstein D.M."/>
            <person name="Harafuji N."/>
            <person name="Hastings K.E."/>
            <person name="Ho I."/>
            <person name="Hotta K."/>
            <person name="Huang W."/>
            <person name="Kawashima T."/>
            <person name="Lemaire P."/>
            <person name="Martinez D."/>
            <person name="Meinertzhagen I.A."/>
            <person name="Necula S."/>
            <person name="Nonaka M."/>
            <person name="Putnam N."/>
            <person name="Rash S."/>
            <person name="Saiga H."/>
            <person name="Satake M."/>
            <person name="Terry A."/>
            <person name="Yamada L."/>
            <person name="Wang H.G."/>
            <person name="Awazu S."/>
            <person name="Azumi K."/>
            <person name="Boore J."/>
            <person name="Branno M."/>
            <person name="Chin-Bow S."/>
            <person name="DeSantis R."/>
            <person name="Doyle S."/>
            <person name="Francino P."/>
            <person name="Keys D.N."/>
            <person name="Haga S."/>
            <person name="Hayashi H."/>
            <person name="Hino K."/>
            <person name="Imai K.S."/>
            <person name="Inaba K."/>
            <person name="Kano S."/>
            <person name="Kobayashi K."/>
            <person name="Kobayashi M."/>
            <person name="Lee B.I."/>
            <person name="Makabe K.W."/>
            <person name="Manohar C."/>
            <person name="Matassi G."/>
            <person name="Medina M."/>
            <person name="Mochizuki Y."/>
            <person name="Mount S."/>
            <person name="Morishita T."/>
            <person name="Miura S."/>
            <person name="Nakayama A."/>
            <person name="Nishizaka S."/>
            <person name="Nomoto H."/>
            <person name="Ohta F."/>
            <person name="Oishi K."/>
            <person name="Rigoutsos I."/>
            <person name="Sano M."/>
            <person name="Sasaki A."/>
            <person name="Sasakura Y."/>
            <person name="Shoguchi E."/>
            <person name="Shin-i T."/>
            <person name="Spagnuolo A."/>
            <person name="Stainier D."/>
            <person name="Suzuki M.M."/>
            <person name="Tassy O."/>
            <person name="Takatori N."/>
            <person name="Tokuoka M."/>
            <person name="Yagi K."/>
            <person name="Yoshizaki F."/>
            <person name="Wada S."/>
            <person name="Zhang C."/>
            <person name="Hyatt P.D."/>
            <person name="Larimer F."/>
            <person name="Detter C."/>
            <person name="Doggett N."/>
            <person name="Glavina T."/>
            <person name="Hawkins T."/>
            <person name="Richardson P."/>
            <person name="Lucas S."/>
            <person name="Kohara Y."/>
            <person name="Levine M."/>
            <person name="Satoh N."/>
            <person name="Rokhsar D.S."/>
        </authorList>
    </citation>
    <scope>NUCLEOTIDE SEQUENCE [LARGE SCALE GENOMIC DNA]</scope>
</reference>
<dbReference type="CDD" id="cd00051">
    <property type="entry name" value="EFh"/>
    <property type="match status" value="2"/>
</dbReference>